<dbReference type="PANTHER" id="PTHR30451:SF21">
    <property type="entry name" value="FIMBRIAL USHER DOMAIN-CONTAINING PROTEIN YDET-RELATED"/>
    <property type="match status" value="1"/>
</dbReference>
<evidence type="ECO:0000256" key="11">
    <source>
        <dbReference type="SAM" id="SignalP"/>
    </source>
</evidence>
<dbReference type="Pfam" id="PF13954">
    <property type="entry name" value="PapC_N"/>
    <property type="match status" value="1"/>
</dbReference>
<dbReference type="Gene3D" id="2.60.40.3110">
    <property type="match status" value="1"/>
</dbReference>
<dbReference type="InterPro" id="IPR025949">
    <property type="entry name" value="PapC-like_C"/>
</dbReference>
<dbReference type="InterPro" id="IPR025885">
    <property type="entry name" value="PapC_N"/>
</dbReference>
<organism evidence="14 15">
    <name type="scientific">Klebsiella electrica</name>
    <dbReference type="NCBI Taxonomy" id="1259973"/>
    <lineage>
        <taxon>Bacteria</taxon>
        <taxon>Pseudomonadati</taxon>
        <taxon>Pseudomonadota</taxon>
        <taxon>Gammaproteobacteria</taxon>
        <taxon>Enterobacterales</taxon>
        <taxon>Enterobacteriaceae</taxon>
        <taxon>Klebsiella/Raoultella group</taxon>
        <taxon>Klebsiella</taxon>
    </lineage>
</organism>
<evidence type="ECO:0000259" key="12">
    <source>
        <dbReference type="Pfam" id="PF13953"/>
    </source>
</evidence>
<dbReference type="Gene3D" id="3.10.20.410">
    <property type="match status" value="1"/>
</dbReference>
<feature type="domain" description="PapC-like C-terminal" evidence="12">
    <location>
        <begin position="778"/>
        <end position="840"/>
    </location>
</feature>
<keyword evidence="15" id="KW-1185">Reference proteome</keyword>
<dbReference type="InterPro" id="IPR042186">
    <property type="entry name" value="FimD_plug_dom"/>
</dbReference>
<evidence type="ECO:0000256" key="4">
    <source>
        <dbReference type="ARBA" id="ARBA00022452"/>
    </source>
</evidence>
<protein>
    <submittedName>
        <fullName evidence="14">Fimbria/pilus outer membrane usher protein</fullName>
    </submittedName>
</protein>
<keyword evidence="9 10" id="KW-0998">Cell outer membrane</keyword>
<dbReference type="InterPro" id="IPR037224">
    <property type="entry name" value="PapC_N_sf"/>
</dbReference>
<dbReference type="InterPro" id="IPR000015">
    <property type="entry name" value="Fimb_usher"/>
</dbReference>
<accession>A0AAJ5UEI2</accession>
<keyword evidence="5 10" id="KW-1029">Fimbrium biogenesis</keyword>
<dbReference type="Gene3D" id="2.60.40.2070">
    <property type="match status" value="1"/>
</dbReference>
<evidence type="ECO:0000256" key="3">
    <source>
        <dbReference type="ARBA" id="ARBA00022448"/>
    </source>
</evidence>
<dbReference type="RefSeq" id="WP_242627925.1">
    <property type="nucleotide sequence ID" value="NZ_CP112887.1"/>
</dbReference>
<dbReference type="EMBL" id="CP112887">
    <property type="protein sequence ID" value="WBW60847.1"/>
    <property type="molecule type" value="Genomic_DNA"/>
</dbReference>
<dbReference type="SUPFAM" id="SSF141729">
    <property type="entry name" value="FimD N-terminal domain-like"/>
    <property type="match status" value="1"/>
</dbReference>
<evidence type="ECO:0000256" key="6">
    <source>
        <dbReference type="ARBA" id="ARBA00022692"/>
    </source>
</evidence>
<evidence type="ECO:0000259" key="13">
    <source>
        <dbReference type="Pfam" id="PF13954"/>
    </source>
</evidence>
<evidence type="ECO:0000313" key="14">
    <source>
        <dbReference type="EMBL" id="WBW60847.1"/>
    </source>
</evidence>
<comment type="similarity">
    <text evidence="2 10">Belongs to the fimbrial export usher family.</text>
</comment>
<dbReference type="FunFam" id="2.60.40.3110:FF:000001">
    <property type="entry name" value="Putative fimbrial outer membrane usher"/>
    <property type="match status" value="1"/>
</dbReference>
<reference evidence="14 15" key="1">
    <citation type="journal article" date="2023" name="Microbiol. Resour. Announc.">
        <title>Complete Genome Sequence of the First Colistin-Resistant Raoultella electrica Strain.</title>
        <authorList>
            <person name="Aldeia C."/>
            <person name="Campos-Madueno E.I."/>
            <person name="Sendi P."/>
            <person name="Endimiani A."/>
        </authorList>
    </citation>
    <scope>NUCLEOTIDE SEQUENCE [LARGE SCALE GENOMIC DNA]</scope>
    <source>
        <strain evidence="14 15">S2-IND-01-C</strain>
    </source>
</reference>
<keyword evidence="4" id="KW-1134">Transmembrane beta strand</keyword>
<keyword evidence="8 10" id="KW-0472">Membrane</keyword>
<evidence type="ECO:0000256" key="10">
    <source>
        <dbReference type="RuleBase" id="RU003884"/>
    </source>
</evidence>
<dbReference type="Gene3D" id="2.60.40.2610">
    <property type="entry name" value="Outer membrane usher protein FimD, plug domain"/>
    <property type="match status" value="1"/>
</dbReference>
<evidence type="ECO:0000256" key="7">
    <source>
        <dbReference type="ARBA" id="ARBA00022729"/>
    </source>
</evidence>
<dbReference type="InterPro" id="IPR018030">
    <property type="entry name" value="Fimbrial_membr_usher_CS"/>
</dbReference>
<dbReference type="GO" id="GO:0009279">
    <property type="term" value="C:cell outer membrane"/>
    <property type="evidence" value="ECO:0007669"/>
    <property type="project" value="UniProtKB-SubCell"/>
</dbReference>
<feature type="signal peptide" evidence="11">
    <location>
        <begin position="1"/>
        <end position="25"/>
    </location>
</feature>
<dbReference type="GO" id="GO:0015473">
    <property type="term" value="F:fimbrial usher porin activity"/>
    <property type="evidence" value="ECO:0007669"/>
    <property type="project" value="InterPro"/>
</dbReference>
<dbReference type="InterPro" id="IPR043142">
    <property type="entry name" value="PapC-like_C_sf"/>
</dbReference>
<evidence type="ECO:0000313" key="15">
    <source>
        <dbReference type="Proteomes" id="UP001210130"/>
    </source>
</evidence>
<dbReference type="PROSITE" id="PS01151">
    <property type="entry name" value="FIMBRIAL_USHER"/>
    <property type="match status" value="1"/>
</dbReference>
<evidence type="ECO:0000256" key="2">
    <source>
        <dbReference type="ARBA" id="ARBA00008064"/>
    </source>
</evidence>
<evidence type="ECO:0000256" key="8">
    <source>
        <dbReference type="ARBA" id="ARBA00023136"/>
    </source>
</evidence>
<name>A0AAJ5UEI2_9ENTR</name>
<proteinExistence type="inferred from homology"/>
<keyword evidence="6 10" id="KW-0812">Transmembrane</keyword>
<evidence type="ECO:0000256" key="5">
    <source>
        <dbReference type="ARBA" id="ARBA00022558"/>
    </source>
</evidence>
<gene>
    <name evidence="14" type="ORF">OR613_23180</name>
</gene>
<evidence type="ECO:0000256" key="1">
    <source>
        <dbReference type="ARBA" id="ARBA00004571"/>
    </source>
</evidence>
<dbReference type="GO" id="GO:0009297">
    <property type="term" value="P:pilus assembly"/>
    <property type="evidence" value="ECO:0007669"/>
    <property type="project" value="InterPro"/>
</dbReference>
<comment type="subcellular location">
    <subcellularLocation>
        <location evidence="1 10">Cell outer membrane</location>
        <topology evidence="1 10">Multi-pass membrane protein</topology>
    </subcellularLocation>
</comment>
<evidence type="ECO:0000256" key="9">
    <source>
        <dbReference type="ARBA" id="ARBA00023237"/>
    </source>
</evidence>
<keyword evidence="7 11" id="KW-0732">Signal</keyword>
<dbReference type="Proteomes" id="UP001210130">
    <property type="component" value="Chromosome"/>
</dbReference>
<dbReference type="AlphaFoldDB" id="A0AAJ5UEI2"/>
<dbReference type="FunFam" id="2.60.40.2610:FF:000001">
    <property type="entry name" value="Outer membrane fimbrial usher protein"/>
    <property type="match status" value="1"/>
</dbReference>
<sequence>MLKYLLRQPLLNASVMCAVSLPANARLHFDPSMLSGDPVAVADLSLFSSGGSQLPGVYLVDAYLNGSRVATRSVRFVAVQAGGAQSAVRDNTGLQACLSREELSDMGVNVPAFAELAAQPDEQCVTPGLFIPQAWTAFDFQKMRLDISIPQAAMRKQPDGWIAPERWDEGINAALASWRFSGSESRGKYGNSRSQFLNLTSGVNLGAWRLRDNSTWSYQENDYGRRQHWQHLNTWLQRAIIPLRSELTLGDGTTSGDVFDTVSFRGVHLATDDSMYPASMRGYAPVIRGTAGSSAEVSIRQNGHEIYRINVAPGAFVIDDLPLLSSGGDLEVMITEADGQGRMFTVPYSSIPVLQREGHLRYGITAARYRNVSASYDDPLFMQATLLWGMPHNVTAYGGTRLAENYRAATLGMGFNTGVWGAVSADITHADSILADGSRHRGKSLRFLYGRSLVSTGTTLQLAGYRYSTRGFHTLDDTALKSMAGWTGDSEGAVDAAGRPVKRDWINYYNLNNNKRERLQVSLSQQLGNVGSLSLTGSRQTYWDEVAATSSLQAAFSSSLGRASYNISYAHTRYNGQPRADNVLWFSLSLPLDGWLSQNVWATYSTHRGTDGQLSHRAGISGSLPDRENVNWSASQGYGRQDGNSGDAAVDYRGTYGNASAEYSYSRNYRQWRYGTSGSAVLHREGATFGQPLGTTNILVAAPGAAGLPVDNATGVQTDWRGYTVVPWASQYRESRVALDVSKLDSHADIDNAVSRVVPTQGALVRADFRVRTGVRALITLTHNGKPVPFGTTVNVADGGGLVGDDGQVFLSGLKLKGEINAQWGSRPDQRCSARYTLPEAALKSPVTWSQVICN</sequence>
<dbReference type="PANTHER" id="PTHR30451">
    <property type="entry name" value="OUTER MEMBRANE USHER PROTEIN"/>
    <property type="match status" value="1"/>
</dbReference>
<feature type="domain" description="PapC N-terminal" evidence="13">
    <location>
        <begin position="28"/>
        <end position="181"/>
    </location>
</feature>
<dbReference type="Pfam" id="PF00577">
    <property type="entry name" value="Usher"/>
    <property type="match status" value="1"/>
</dbReference>
<dbReference type="Pfam" id="PF13953">
    <property type="entry name" value="PapC_C"/>
    <property type="match status" value="1"/>
</dbReference>
<feature type="chain" id="PRO_5042476735" evidence="11">
    <location>
        <begin position="26"/>
        <end position="855"/>
    </location>
</feature>
<keyword evidence="3 10" id="KW-0813">Transport</keyword>